<reference evidence="8 9" key="1">
    <citation type="submission" date="2022-01" db="EMBL/GenBank/DDBJ databases">
        <title>A chromosomal length assembly of Cordylochernes scorpioides.</title>
        <authorList>
            <person name="Zeh D."/>
            <person name="Zeh J."/>
        </authorList>
    </citation>
    <scope>NUCLEOTIDE SEQUENCE [LARGE SCALE GENOMIC DNA]</scope>
    <source>
        <strain evidence="8">IN4F17</strain>
        <tissue evidence="8">Whole Body</tissue>
    </source>
</reference>
<dbReference type="EMBL" id="CP092867">
    <property type="protein sequence ID" value="UYV67312.1"/>
    <property type="molecule type" value="Genomic_DNA"/>
</dbReference>
<evidence type="ECO:0000256" key="1">
    <source>
        <dbReference type="ARBA" id="ARBA00004141"/>
    </source>
</evidence>
<feature type="transmembrane region" description="Helical" evidence="6">
    <location>
        <begin position="46"/>
        <end position="71"/>
    </location>
</feature>
<dbReference type="PANTHER" id="PTHR43220">
    <property type="match status" value="1"/>
</dbReference>
<evidence type="ECO:0000256" key="6">
    <source>
        <dbReference type="SAM" id="Phobius"/>
    </source>
</evidence>
<comment type="similarity">
    <text evidence="5">Belongs to the TMEM41 family.</text>
</comment>
<evidence type="ECO:0000313" key="8">
    <source>
        <dbReference type="EMBL" id="UYV67312.1"/>
    </source>
</evidence>
<dbReference type="Proteomes" id="UP001235939">
    <property type="component" value="Chromosome 05"/>
</dbReference>
<dbReference type="PANTHER" id="PTHR43220:SF18">
    <property type="entry name" value="TRANSMEMBRANE PROTEIN 41B"/>
    <property type="match status" value="1"/>
</dbReference>
<dbReference type="Pfam" id="PF09335">
    <property type="entry name" value="VTT_dom"/>
    <property type="match status" value="1"/>
</dbReference>
<feature type="domain" description="VTT" evidence="7">
    <location>
        <begin position="65"/>
        <end position="184"/>
    </location>
</feature>
<dbReference type="InterPro" id="IPR032816">
    <property type="entry name" value="VTT_dom"/>
</dbReference>
<evidence type="ECO:0000259" key="7">
    <source>
        <dbReference type="Pfam" id="PF09335"/>
    </source>
</evidence>
<accession>A0ABY6KFT4</accession>
<dbReference type="InterPro" id="IPR045014">
    <property type="entry name" value="TM41A/B"/>
</dbReference>
<proteinExistence type="inferred from homology"/>
<gene>
    <name evidence="8" type="ORF">LAZ67_5000202</name>
</gene>
<protein>
    <submittedName>
        <fullName evidence="8">TMEM41B</fullName>
    </submittedName>
</protein>
<sequence length="227" mass="25454">MVLKEFPLRTGCWLRRAEVQHIRLPNNLEQARNLGLVLSRYTGDHFYTVFSGFVVIYIFLQTFAIPGSIFLSILSGYLFPQALALFLVCLCSATGASCCYLISQMVGRPLVNRFWPEKAASWSAEADKHRENFLSYMLFLRVTPFLPNWFINIASPIIDIPLTPFFIGTFFGVAPPSFLAIQTGTTLHDISLAAGSFSWSSFLVIGISAAVVLAPILFKNYFKSKME</sequence>
<keyword evidence="2 6" id="KW-0812">Transmembrane</keyword>
<evidence type="ECO:0000256" key="2">
    <source>
        <dbReference type="ARBA" id="ARBA00022692"/>
    </source>
</evidence>
<evidence type="ECO:0000256" key="3">
    <source>
        <dbReference type="ARBA" id="ARBA00022989"/>
    </source>
</evidence>
<feature type="transmembrane region" description="Helical" evidence="6">
    <location>
        <begin position="83"/>
        <end position="103"/>
    </location>
</feature>
<feature type="transmembrane region" description="Helical" evidence="6">
    <location>
        <begin position="197"/>
        <end position="218"/>
    </location>
</feature>
<keyword evidence="9" id="KW-1185">Reference proteome</keyword>
<organism evidence="8 9">
    <name type="scientific">Cordylochernes scorpioides</name>
    <dbReference type="NCBI Taxonomy" id="51811"/>
    <lineage>
        <taxon>Eukaryota</taxon>
        <taxon>Metazoa</taxon>
        <taxon>Ecdysozoa</taxon>
        <taxon>Arthropoda</taxon>
        <taxon>Chelicerata</taxon>
        <taxon>Arachnida</taxon>
        <taxon>Pseudoscorpiones</taxon>
        <taxon>Cheliferoidea</taxon>
        <taxon>Chernetidae</taxon>
        <taxon>Cordylochernes</taxon>
    </lineage>
</organism>
<evidence type="ECO:0000256" key="5">
    <source>
        <dbReference type="ARBA" id="ARBA00025797"/>
    </source>
</evidence>
<comment type="subcellular location">
    <subcellularLocation>
        <location evidence="1">Membrane</location>
        <topology evidence="1">Multi-pass membrane protein</topology>
    </subcellularLocation>
</comment>
<evidence type="ECO:0000313" key="9">
    <source>
        <dbReference type="Proteomes" id="UP001235939"/>
    </source>
</evidence>
<evidence type="ECO:0000256" key="4">
    <source>
        <dbReference type="ARBA" id="ARBA00023136"/>
    </source>
</evidence>
<name>A0ABY6KFT4_9ARAC</name>
<keyword evidence="4 6" id="KW-0472">Membrane</keyword>
<keyword evidence="3 6" id="KW-1133">Transmembrane helix</keyword>